<dbReference type="EMBL" id="JADOUA010000001">
    <property type="protein sequence ID" value="MBG6091069.1"/>
    <property type="molecule type" value="Genomic_DNA"/>
</dbReference>
<proteinExistence type="predicted"/>
<dbReference type="RefSeq" id="WP_197013438.1">
    <property type="nucleotide sequence ID" value="NZ_BAABES010000001.1"/>
</dbReference>
<keyword evidence="4" id="KW-1185">Reference proteome</keyword>
<keyword evidence="1" id="KW-1133">Transmembrane helix</keyword>
<reference evidence="3" key="1">
    <citation type="submission" date="2020-11" db="EMBL/GenBank/DDBJ databases">
        <title>Sequencing the genomes of 1000 actinobacteria strains.</title>
        <authorList>
            <person name="Klenk H.-P."/>
        </authorList>
    </citation>
    <scope>NUCLEOTIDE SEQUENCE</scope>
    <source>
        <strain evidence="3">DSM 43175</strain>
    </source>
</reference>
<sequence>MRALSLVIAALALVLAPGPVAHADDPPHAEARWKRVAAALARDPLFVDMDLADTIDTAGRARIKAAMTRTSENIGVPVFVVVVPNDRNSESYGRDRVFLAGLRARLDRDGLYVMVDGDGSIEAVPFGVPRRLSSYGLVPSAVRDSGDYREPFARITDRLTLLLDLVRASPQAAPTTPAISESVPPFGEETSRKPLEAAFWGPFTFGLLLAGPALAGILYGTFALVSRARRRPWRELRQSRPSVRGLVSLADEELKELARVLDPDRPATMRAYDAARLLRDEVGPRPARRDADAALDLVGVVVLARQGRAALTEDRPAPPCYANPLHGPAGRKRRRFPGKGSLRVCDGCVAVPLKARTLRVPDGRAHYDVPGRWQRGGFGSRRPDIPSDVLESLGVD</sequence>
<feature type="transmembrane region" description="Helical" evidence="1">
    <location>
        <begin position="199"/>
        <end position="225"/>
    </location>
</feature>
<protein>
    <recommendedName>
        <fullName evidence="5">DUF4350 domain-containing protein</fullName>
    </recommendedName>
</protein>
<keyword evidence="1" id="KW-0472">Membrane</keyword>
<feature type="chain" id="PRO_5037437693" description="DUF4350 domain-containing protein" evidence="2">
    <location>
        <begin position="24"/>
        <end position="396"/>
    </location>
</feature>
<name>A0A931GSP6_9ACTN</name>
<evidence type="ECO:0000313" key="3">
    <source>
        <dbReference type="EMBL" id="MBG6091069.1"/>
    </source>
</evidence>
<comment type="caution">
    <text evidence="3">The sequence shown here is derived from an EMBL/GenBank/DDBJ whole genome shotgun (WGS) entry which is preliminary data.</text>
</comment>
<evidence type="ECO:0000313" key="4">
    <source>
        <dbReference type="Proteomes" id="UP000614047"/>
    </source>
</evidence>
<gene>
    <name evidence="3" type="ORF">IW256_005182</name>
</gene>
<keyword evidence="2" id="KW-0732">Signal</keyword>
<evidence type="ECO:0008006" key="5">
    <source>
        <dbReference type="Google" id="ProtNLM"/>
    </source>
</evidence>
<feature type="signal peptide" evidence="2">
    <location>
        <begin position="1"/>
        <end position="23"/>
    </location>
</feature>
<evidence type="ECO:0000256" key="1">
    <source>
        <dbReference type="SAM" id="Phobius"/>
    </source>
</evidence>
<accession>A0A931GSP6</accession>
<organism evidence="3 4">
    <name type="scientific">Actinomadura viridis</name>
    <dbReference type="NCBI Taxonomy" id="58110"/>
    <lineage>
        <taxon>Bacteria</taxon>
        <taxon>Bacillati</taxon>
        <taxon>Actinomycetota</taxon>
        <taxon>Actinomycetes</taxon>
        <taxon>Streptosporangiales</taxon>
        <taxon>Thermomonosporaceae</taxon>
        <taxon>Actinomadura</taxon>
    </lineage>
</organism>
<evidence type="ECO:0000256" key="2">
    <source>
        <dbReference type="SAM" id="SignalP"/>
    </source>
</evidence>
<keyword evidence="1" id="KW-0812">Transmembrane</keyword>
<dbReference type="Proteomes" id="UP000614047">
    <property type="component" value="Unassembled WGS sequence"/>
</dbReference>
<dbReference type="AlphaFoldDB" id="A0A931GSP6"/>